<organism evidence="2">
    <name type="scientific">Rhizophora mucronata</name>
    <name type="common">Asiatic mangrove</name>
    <dbReference type="NCBI Taxonomy" id="61149"/>
    <lineage>
        <taxon>Eukaryota</taxon>
        <taxon>Viridiplantae</taxon>
        <taxon>Streptophyta</taxon>
        <taxon>Embryophyta</taxon>
        <taxon>Tracheophyta</taxon>
        <taxon>Spermatophyta</taxon>
        <taxon>Magnoliopsida</taxon>
        <taxon>eudicotyledons</taxon>
        <taxon>Gunneridae</taxon>
        <taxon>Pentapetalae</taxon>
        <taxon>rosids</taxon>
        <taxon>fabids</taxon>
        <taxon>Malpighiales</taxon>
        <taxon>Rhizophoraceae</taxon>
        <taxon>Rhizophora</taxon>
    </lineage>
</organism>
<protein>
    <submittedName>
        <fullName evidence="2">Uncharacterized protein</fullName>
    </submittedName>
</protein>
<evidence type="ECO:0000313" key="2">
    <source>
        <dbReference type="EMBL" id="MBX37511.1"/>
    </source>
</evidence>
<name>A0A2P2N4S8_RHIMU</name>
<evidence type="ECO:0000256" key="1">
    <source>
        <dbReference type="SAM" id="MobiDB-lite"/>
    </source>
</evidence>
<proteinExistence type="predicted"/>
<dbReference type="EMBL" id="GGEC01057027">
    <property type="protein sequence ID" value="MBX37511.1"/>
    <property type="molecule type" value="Transcribed_RNA"/>
</dbReference>
<feature type="compositionally biased region" description="Polar residues" evidence="1">
    <location>
        <begin position="1"/>
        <end position="17"/>
    </location>
</feature>
<feature type="region of interest" description="Disordered" evidence="1">
    <location>
        <begin position="1"/>
        <end position="28"/>
    </location>
</feature>
<reference evidence="2" key="1">
    <citation type="submission" date="2018-02" db="EMBL/GenBank/DDBJ databases">
        <title>Rhizophora mucronata_Transcriptome.</title>
        <authorList>
            <person name="Meera S.P."/>
            <person name="Sreeshan A."/>
            <person name="Augustine A."/>
        </authorList>
    </citation>
    <scope>NUCLEOTIDE SEQUENCE</scope>
    <source>
        <tissue evidence="2">Leaf</tissue>
    </source>
</reference>
<dbReference type="AlphaFoldDB" id="A0A2P2N4S8"/>
<sequence>MHSGQSLPFWTDTQKSNLKIPKVTNQRK</sequence>
<accession>A0A2P2N4S8</accession>